<feature type="region of interest" description="Disordered" evidence="6">
    <location>
        <begin position="112"/>
        <end position="141"/>
    </location>
</feature>
<comment type="subcellular location">
    <subcellularLocation>
        <location evidence="1">Nucleus</location>
    </subcellularLocation>
</comment>
<dbReference type="InterPro" id="IPR051711">
    <property type="entry name" value="Stress_Response_Reg"/>
</dbReference>
<evidence type="ECO:0000259" key="7">
    <source>
        <dbReference type="PROSITE" id="PS50048"/>
    </source>
</evidence>
<accession>A0A9W7Y809</accession>
<keyword evidence="2" id="KW-0805">Transcription regulation</keyword>
<dbReference type="GO" id="GO:0000981">
    <property type="term" value="F:DNA-binding transcription factor activity, RNA polymerase II-specific"/>
    <property type="evidence" value="ECO:0007669"/>
    <property type="project" value="InterPro"/>
</dbReference>
<keyword evidence="4" id="KW-0804">Transcription</keyword>
<dbReference type="AlphaFoldDB" id="A0A9W7Y809"/>
<evidence type="ECO:0000256" key="2">
    <source>
        <dbReference type="ARBA" id="ARBA00023015"/>
    </source>
</evidence>
<sequence length="141" mass="14792">MSSPVSSGSPSPLGTPPAAPRRVLPQTDGFPGAMPAFILPHQQDAESLAMPAAPASWADEASGSHRMQGAVASRVNQACANCRRRKVRCDGMQPQCANCIARGIECTYPIQKKRGRPPKAQPHQPADPAADQPAAEPGSYP</sequence>
<proteinExistence type="predicted"/>
<keyword evidence="3" id="KW-0238">DNA-binding</keyword>
<dbReference type="PANTHER" id="PTHR47540">
    <property type="entry name" value="THIAMINE REPRESSIBLE GENES REGULATORY PROTEIN THI5"/>
    <property type="match status" value="1"/>
</dbReference>
<organism evidence="8 9">
    <name type="scientific">Coemansia biformis</name>
    <dbReference type="NCBI Taxonomy" id="1286918"/>
    <lineage>
        <taxon>Eukaryota</taxon>
        <taxon>Fungi</taxon>
        <taxon>Fungi incertae sedis</taxon>
        <taxon>Zoopagomycota</taxon>
        <taxon>Kickxellomycotina</taxon>
        <taxon>Kickxellomycetes</taxon>
        <taxon>Kickxellales</taxon>
        <taxon>Kickxellaceae</taxon>
        <taxon>Coemansia</taxon>
    </lineage>
</organism>
<dbReference type="GO" id="GO:0008270">
    <property type="term" value="F:zinc ion binding"/>
    <property type="evidence" value="ECO:0007669"/>
    <property type="project" value="InterPro"/>
</dbReference>
<dbReference type="OrthoDB" id="2123952at2759"/>
<dbReference type="PRINTS" id="PR00755">
    <property type="entry name" value="AFLATOXINBRP"/>
</dbReference>
<dbReference type="PANTHER" id="PTHR47540:SF2">
    <property type="entry name" value="ZN(II)2CYS6 TRANSCRIPTION FACTOR (EUROFUNG)"/>
    <property type="match status" value="1"/>
</dbReference>
<feature type="domain" description="Zn(2)-C6 fungal-type" evidence="7">
    <location>
        <begin position="78"/>
        <end position="108"/>
    </location>
</feature>
<dbReference type="CDD" id="cd00067">
    <property type="entry name" value="GAL4"/>
    <property type="match status" value="1"/>
</dbReference>
<protein>
    <recommendedName>
        <fullName evidence="7">Zn(2)-C6 fungal-type domain-containing protein</fullName>
    </recommendedName>
</protein>
<feature type="compositionally biased region" description="Low complexity" evidence="6">
    <location>
        <begin position="1"/>
        <end position="12"/>
    </location>
</feature>
<evidence type="ECO:0000256" key="6">
    <source>
        <dbReference type="SAM" id="MobiDB-lite"/>
    </source>
</evidence>
<gene>
    <name evidence="8" type="ORF">LPJ61_005113</name>
</gene>
<dbReference type="EMBL" id="JANBOI010001495">
    <property type="protein sequence ID" value="KAJ1726549.1"/>
    <property type="molecule type" value="Genomic_DNA"/>
</dbReference>
<dbReference type="SUPFAM" id="SSF57701">
    <property type="entry name" value="Zn2/Cys6 DNA-binding domain"/>
    <property type="match status" value="1"/>
</dbReference>
<dbReference type="GO" id="GO:0045944">
    <property type="term" value="P:positive regulation of transcription by RNA polymerase II"/>
    <property type="evidence" value="ECO:0007669"/>
    <property type="project" value="TreeGrafter"/>
</dbReference>
<dbReference type="PROSITE" id="PS50048">
    <property type="entry name" value="ZN2_CY6_FUNGAL_2"/>
    <property type="match status" value="1"/>
</dbReference>
<dbReference type="InterPro" id="IPR036864">
    <property type="entry name" value="Zn2-C6_fun-type_DNA-bd_sf"/>
</dbReference>
<evidence type="ECO:0000313" key="8">
    <source>
        <dbReference type="EMBL" id="KAJ1726549.1"/>
    </source>
</evidence>
<feature type="non-terminal residue" evidence="8">
    <location>
        <position position="141"/>
    </location>
</feature>
<dbReference type="GO" id="GO:0005634">
    <property type="term" value="C:nucleus"/>
    <property type="evidence" value="ECO:0007669"/>
    <property type="project" value="UniProtKB-SubCell"/>
</dbReference>
<evidence type="ECO:0000256" key="1">
    <source>
        <dbReference type="ARBA" id="ARBA00004123"/>
    </source>
</evidence>
<evidence type="ECO:0000256" key="3">
    <source>
        <dbReference type="ARBA" id="ARBA00023125"/>
    </source>
</evidence>
<dbReference type="Gene3D" id="4.10.240.10">
    <property type="entry name" value="Zn(2)-C6 fungal-type DNA-binding domain"/>
    <property type="match status" value="1"/>
</dbReference>
<dbReference type="PROSITE" id="PS00463">
    <property type="entry name" value="ZN2_CY6_FUNGAL_1"/>
    <property type="match status" value="1"/>
</dbReference>
<dbReference type="Pfam" id="PF00172">
    <property type="entry name" value="Zn_clus"/>
    <property type="match status" value="1"/>
</dbReference>
<comment type="caution">
    <text evidence="8">The sequence shown here is derived from an EMBL/GenBank/DDBJ whole genome shotgun (WGS) entry which is preliminary data.</text>
</comment>
<dbReference type="GO" id="GO:0043565">
    <property type="term" value="F:sequence-specific DNA binding"/>
    <property type="evidence" value="ECO:0007669"/>
    <property type="project" value="TreeGrafter"/>
</dbReference>
<reference evidence="8" key="1">
    <citation type="submission" date="2022-07" db="EMBL/GenBank/DDBJ databases">
        <title>Phylogenomic reconstructions and comparative analyses of Kickxellomycotina fungi.</title>
        <authorList>
            <person name="Reynolds N.K."/>
            <person name="Stajich J.E."/>
            <person name="Barry K."/>
            <person name="Grigoriev I.V."/>
            <person name="Crous P."/>
            <person name="Smith M.E."/>
        </authorList>
    </citation>
    <scope>NUCLEOTIDE SEQUENCE</scope>
    <source>
        <strain evidence="8">BCRC 34381</strain>
    </source>
</reference>
<keyword evidence="5" id="KW-0539">Nucleus</keyword>
<keyword evidence="9" id="KW-1185">Reference proteome</keyword>
<dbReference type="Proteomes" id="UP001143981">
    <property type="component" value="Unassembled WGS sequence"/>
</dbReference>
<evidence type="ECO:0000313" key="9">
    <source>
        <dbReference type="Proteomes" id="UP001143981"/>
    </source>
</evidence>
<name>A0A9W7Y809_9FUNG</name>
<dbReference type="InterPro" id="IPR001138">
    <property type="entry name" value="Zn2Cys6_DnaBD"/>
</dbReference>
<feature type="compositionally biased region" description="Low complexity" evidence="6">
    <location>
        <begin position="121"/>
        <end position="135"/>
    </location>
</feature>
<evidence type="ECO:0000256" key="5">
    <source>
        <dbReference type="ARBA" id="ARBA00023242"/>
    </source>
</evidence>
<evidence type="ECO:0000256" key="4">
    <source>
        <dbReference type="ARBA" id="ARBA00023163"/>
    </source>
</evidence>
<dbReference type="SMART" id="SM00066">
    <property type="entry name" value="GAL4"/>
    <property type="match status" value="1"/>
</dbReference>
<feature type="region of interest" description="Disordered" evidence="6">
    <location>
        <begin position="1"/>
        <end position="36"/>
    </location>
</feature>